<proteinExistence type="predicted"/>
<dbReference type="AlphaFoldDB" id="A0A2P2R1L9"/>
<evidence type="ECO:0000313" key="2">
    <source>
        <dbReference type="EMBL" id="MBX73097.1"/>
    </source>
</evidence>
<dbReference type="EMBL" id="GGEC01092613">
    <property type="protein sequence ID" value="MBX73097.1"/>
    <property type="molecule type" value="Transcribed_RNA"/>
</dbReference>
<protein>
    <submittedName>
        <fullName evidence="2">Uncharacterized protein</fullName>
    </submittedName>
</protein>
<organism evidence="2">
    <name type="scientific">Rhizophora mucronata</name>
    <name type="common">Asiatic mangrove</name>
    <dbReference type="NCBI Taxonomy" id="61149"/>
    <lineage>
        <taxon>Eukaryota</taxon>
        <taxon>Viridiplantae</taxon>
        <taxon>Streptophyta</taxon>
        <taxon>Embryophyta</taxon>
        <taxon>Tracheophyta</taxon>
        <taxon>Spermatophyta</taxon>
        <taxon>Magnoliopsida</taxon>
        <taxon>eudicotyledons</taxon>
        <taxon>Gunneridae</taxon>
        <taxon>Pentapetalae</taxon>
        <taxon>rosids</taxon>
        <taxon>fabids</taxon>
        <taxon>Malpighiales</taxon>
        <taxon>Rhizophoraceae</taxon>
        <taxon>Rhizophora</taxon>
    </lineage>
</organism>
<name>A0A2P2R1L9_RHIMU</name>
<accession>A0A2P2R1L9</accession>
<evidence type="ECO:0000256" key="1">
    <source>
        <dbReference type="SAM" id="MobiDB-lite"/>
    </source>
</evidence>
<feature type="region of interest" description="Disordered" evidence="1">
    <location>
        <begin position="1"/>
        <end position="20"/>
    </location>
</feature>
<reference evidence="2" key="1">
    <citation type="submission" date="2018-02" db="EMBL/GenBank/DDBJ databases">
        <title>Rhizophora mucronata_Transcriptome.</title>
        <authorList>
            <person name="Meera S.P."/>
            <person name="Sreeshan A."/>
            <person name="Augustine A."/>
        </authorList>
    </citation>
    <scope>NUCLEOTIDE SEQUENCE</scope>
    <source>
        <tissue evidence="2">Leaf</tissue>
    </source>
</reference>
<sequence>MTLDVVKTRPPWNRRHKDSPDLGTQLTPVLFLASIDFRSP</sequence>